<feature type="domain" description="ABC3 transporter permease C-terminal" evidence="7">
    <location>
        <begin position="286"/>
        <end position="391"/>
    </location>
</feature>
<feature type="transmembrane region" description="Helical" evidence="6">
    <location>
        <begin position="374"/>
        <end position="394"/>
    </location>
</feature>
<feature type="transmembrane region" description="Helical" evidence="6">
    <location>
        <begin position="331"/>
        <end position="354"/>
    </location>
</feature>
<reference evidence="9 10" key="1">
    <citation type="submission" date="2018-09" db="EMBL/GenBank/DDBJ databases">
        <title>Genome sequencing of strain 6GH32-13.</title>
        <authorList>
            <person name="Weon H.-Y."/>
            <person name="Heo J."/>
            <person name="Kwon S.-W."/>
        </authorList>
    </citation>
    <scope>NUCLEOTIDE SEQUENCE [LARGE SCALE GENOMIC DNA]</scope>
    <source>
        <strain evidence="9 10">5GH32-13</strain>
    </source>
</reference>
<feature type="domain" description="MacB-like periplasmic core" evidence="8">
    <location>
        <begin position="20"/>
        <end position="231"/>
    </location>
</feature>
<feature type="transmembrane region" description="Helical" evidence="6">
    <location>
        <begin position="744"/>
        <end position="764"/>
    </location>
</feature>
<name>A0A3B7MRJ6_9BACT</name>
<dbReference type="GO" id="GO:0022857">
    <property type="term" value="F:transmembrane transporter activity"/>
    <property type="evidence" value="ECO:0007669"/>
    <property type="project" value="TreeGrafter"/>
</dbReference>
<keyword evidence="4 6" id="KW-1133">Transmembrane helix</keyword>
<dbReference type="InterPro" id="IPR003838">
    <property type="entry name" value="ABC3_permease_C"/>
</dbReference>
<feature type="transmembrane region" description="Helical" evidence="6">
    <location>
        <begin position="280"/>
        <end position="300"/>
    </location>
</feature>
<feature type="transmembrane region" description="Helical" evidence="6">
    <location>
        <begin position="660"/>
        <end position="685"/>
    </location>
</feature>
<evidence type="ECO:0000259" key="8">
    <source>
        <dbReference type="Pfam" id="PF12704"/>
    </source>
</evidence>
<evidence type="ECO:0000256" key="5">
    <source>
        <dbReference type="ARBA" id="ARBA00023136"/>
    </source>
</evidence>
<evidence type="ECO:0000259" key="7">
    <source>
        <dbReference type="Pfam" id="PF02687"/>
    </source>
</evidence>
<sequence>MLQNYLKIAWRNLLRHKSFSLINILGLSTGIAACTIIFLYVRYELTYDRHNTQVDRIARVGTTLHCPGSDMEFGTSPYPLADALKRDFPEIAASVRLDPNPSVISHNNELFSESDFYLTDQSIFSIFSYSFIEGDPAHALQQPNSLVLTEPLAQKYFGDPAAALGKTMICNQKPVTVTGVIASPPANSDILVTGLLSADYSNKRAWMEDFPVYTFILFNSQPDLARFERKMKPIADKYCQPELDKTADKGYSVGFVLEALADVHFSKAKLIDTPKGNRQFSYIFSLLAAFILIIALLNYINLSTARATERAKEVGVRKVNGARPLQLIRQFLFESFLLIAIAWIIAFTIVLLALPYFNTLLNAQLSLSWRGSTLFMACIFVVTILLAGLYPAFIQSRFRPVEILKGKWRYSSKGIFLRRMLTTAQFVITAALITGTVVIYSQMKYINNKDTGYVKEQVASIHISNDSLAQRAAPSFIQSLKELPAVKAVSAGSGIHPDALSIATTFAGSGSKKREIMCNYFFIDKELLPLLQIRLKEGRNISDSLSTDKTEAFLVNEAFVEKMGWTSALGQSMEGFGHKGRIVGVVRNFYYKSLHNVIEPLIMVYHTDITMSITIKIQPKDLPLVATAWKAHYPATPFDYSFLDESYKEQYDKDRLTMKLFSYFTILAILISCLGLLGLVSLMAVQRTKEIGIRKVLGASVQQLISLLTRDFVKLIIIASLIALPLAGIAMSQWLTSYAYHISLTWWMFLLPVVLILLIALTVIGQQVIRAALANPVTALRAE</sequence>
<evidence type="ECO:0000313" key="10">
    <source>
        <dbReference type="Proteomes" id="UP000263900"/>
    </source>
</evidence>
<dbReference type="InterPro" id="IPR025857">
    <property type="entry name" value="MacB_PCD"/>
</dbReference>
<dbReference type="KEGG" id="pseg:D3H65_19175"/>
<dbReference type="AlphaFoldDB" id="A0A3B7MRJ6"/>
<organism evidence="9 10">
    <name type="scientific">Paraflavitalea soli</name>
    <dbReference type="NCBI Taxonomy" id="2315862"/>
    <lineage>
        <taxon>Bacteria</taxon>
        <taxon>Pseudomonadati</taxon>
        <taxon>Bacteroidota</taxon>
        <taxon>Chitinophagia</taxon>
        <taxon>Chitinophagales</taxon>
        <taxon>Chitinophagaceae</taxon>
        <taxon>Paraflavitalea</taxon>
    </lineage>
</organism>
<accession>A0A3B7MRJ6</accession>
<proteinExistence type="predicted"/>
<evidence type="ECO:0000256" key="6">
    <source>
        <dbReference type="SAM" id="Phobius"/>
    </source>
</evidence>
<feature type="domain" description="ABC3 transporter permease C-terminal" evidence="7">
    <location>
        <begin position="664"/>
        <end position="771"/>
    </location>
</feature>
<dbReference type="PROSITE" id="PS51257">
    <property type="entry name" value="PROKAR_LIPOPROTEIN"/>
    <property type="match status" value="1"/>
</dbReference>
<dbReference type="PANTHER" id="PTHR30572">
    <property type="entry name" value="MEMBRANE COMPONENT OF TRANSPORTER-RELATED"/>
    <property type="match status" value="1"/>
</dbReference>
<comment type="subcellular location">
    <subcellularLocation>
        <location evidence="1">Cell membrane</location>
        <topology evidence="1">Multi-pass membrane protein</topology>
    </subcellularLocation>
</comment>
<feature type="transmembrane region" description="Helical" evidence="6">
    <location>
        <begin position="415"/>
        <end position="440"/>
    </location>
</feature>
<dbReference type="EMBL" id="CP032157">
    <property type="protein sequence ID" value="AXY75973.1"/>
    <property type="molecule type" value="Genomic_DNA"/>
</dbReference>
<dbReference type="Pfam" id="PF12704">
    <property type="entry name" value="MacB_PCD"/>
    <property type="match status" value="1"/>
</dbReference>
<protein>
    <submittedName>
        <fullName evidence="9">ABC transporter permease</fullName>
    </submittedName>
</protein>
<feature type="transmembrane region" description="Helical" evidence="6">
    <location>
        <begin position="712"/>
        <end position="732"/>
    </location>
</feature>
<evidence type="ECO:0000256" key="1">
    <source>
        <dbReference type="ARBA" id="ARBA00004651"/>
    </source>
</evidence>
<dbReference type="InterPro" id="IPR050250">
    <property type="entry name" value="Macrolide_Exporter_MacB"/>
</dbReference>
<keyword evidence="2" id="KW-1003">Cell membrane</keyword>
<dbReference type="Pfam" id="PF02687">
    <property type="entry name" value="FtsX"/>
    <property type="match status" value="2"/>
</dbReference>
<dbReference type="GO" id="GO:0005886">
    <property type="term" value="C:plasma membrane"/>
    <property type="evidence" value="ECO:0007669"/>
    <property type="project" value="UniProtKB-SubCell"/>
</dbReference>
<dbReference type="Proteomes" id="UP000263900">
    <property type="component" value="Chromosome"/>
</dbReference>
<evidence type="ECO:0000313" key="9">
    <source>
        <dbReference type="EMBL" id="AXY75973.1"/>
    </source>
</evidence>
<dbReference type="PANTHER" id="PTHR30572:SF18">
    <property type="entry name" value="ABC-TYPE MACROLIDE FAMILY EXPORT SYSTEM PERMEASE COMPONENT 2"/>
    <property type="match status" value="1"/>
</dbReference>
<evidence type="ECO:0000256" key="4">
    <source>
        <dbReference type="ARBA" id="ARBA00022989"/>
    </source>
</evidence>
<evidence type="ECO:0000256" key="3">
    <source>
        <dbReference type="ARBA" id="ARBA00022692"/>
    </source>
</evidence>
<keyword evidence="3 6" id="KW-0812">Transmembrane</keyword>
<dbReference type="OrthoDB" id="5933722at2"/>
<feature type="transmembrane region" description="Helical" evidence="6">
    <location>
        <begin position="21"/>
        <end position="41"/>
    </location>
</feature>
<gene>
    <name evidence="9" type="ORF">D3H65_19175</name>
</gene>
<keyword evidence="10" id="KW-1185">Reference proteome</keyword>
<dbReference type="RefSeq" id="WP_119051852.1">
    <property type="nucleotide sequence ID" value="NZ_CP032157.1"/>
</dbReference>
<keyword evidence="5 6" id="KW-0472">Membrane</keyword>
<evidence type="ECO:0000256" key="2">
    <source>
        <dbReference type="ARBA" id="ARBA00022475"/>
    </source>
</evidence>